<keyword evidence="1" id="KW-1133">Transmembrane helix</keyword>
<reference evidence="2" key="1">
    <citation type="journal article" date="2020" name="Nature">
        <title>Giant virus diversity and host interactions through global metagenomics.</title>
        <authorList>
            <person name="Schulz F."/>
            <person name="Roux S."/>
            <person name="Paez-Espino D."/>
            <person name="Jungbluth S."/>
            <person name="Walsh D.A."/>
            <person name="Denef V.J."/>
            <person name="McMahon K.D."/>
            <person name="Konstantinidis K.T."/>
            <person name="Eloe-Fadrosh E.A."/>
            <person name="Kyrpides N.C."/>
            <person name="Woyke T."/>
        </authorList>
    </citation>
    <scope>NUCLEOTIDE SEQUENCE</scope>
    <source>
        <strain evidence="2">GVMAG-M-3300024510-1</strain>
    </source>
</reference>
<proteinExistence type="predicted"/>
<organism evidence="2">
    <name type="scientific">viral metagenome</name>
    <dbReference type="NCBI Taxonomy" id="1070528"/>
    <lineage>
        <taxon>unclassified sequences</taxon>
        <taxon>metagenomes</taxon>
        <taxon>organismal metagenomes</taxon>
    </lineage>
</organism>
<keyword evidence="1" id="KW-0812">Transmembrane</keyword>
<evidence type="ECO:0000256" key="1">
    <source>
        <dbReference type="SAM" id="Phobius"/>
    </source>
</evidence>
<sequence>MQQYSLIFSPLDLTKNLMFIKSLEEQNFIRNTVSVQTTNDLPWDTLNKIDCAKKRCENLPCNTQPHKIETTYTSKDIVTYDGTEGVLCQGCWTLDANNKHIPCGSSTSSPPSPAASDTDDSNFVLIYIVIILWIIVMCAFFCTNVRIRFTF</sequence>
<evidence type="ECO:0000313" key="2">
    <source>
        <dbReference type="EMBL" id="QHT97081.1"/>
    </source>
</evidence>
<accession>A0A6C0IUX4</accession>
<name>A0A6C0IUX4_9ZZZZ</name>
<dbReference type="EMBL" id="MN740271">
    <property type="protein sequence ID" value="QHT97081.1"/>
    <property type="molecule type" value="Genomic_DNA"/>
</dbReference>
<protein>
    <submittedName>
        <fullName evidence="2">Uncharacterized protein</fullName>
    </submittedName>
</protein>
<feature type="transmembrane region" description="Helical" evidence="1">
    <location>
        <begin position="124"/>
        <end position="145"/>
    </location>
</feature>
<keyword evidence="1" id="KW-0472">Membrane</keyword>
<dbReference type="AlphaFoldDB" id="A0A6C0IUX4"/>